<dbReference type="GO" id="GO:0050307">
    <property type="term" value="F:sucrose-phosphate phosphatase activity"/>
    <property type="evidence" value="ECO:0007669"/>
    <property type="project" value="UniProtKB-UniRule"/>
</dbReference>
<protein>
    <recommendedName>
        <fullName evidence="9">Sucrose-phosphatase</fullName>
        <ecNumber evidence="9">3.1.3.24</ecNumber>
    </recommendedName>
</protein>
<dbReference type="InterPro" id="IPR012847">
    <property type="entry name" value="Sucrose_phosphatase_pln/cyn"/>
</dbReference>
<dbReference type="CDD" id="cd02605">
    <property type="entry name" value="HAD_SPP"/>
    <property type="match status" value="1"/>
</dbReference>
<evidence type="ECO:0000256" key="3">
    <source>
        <dbReference type="ARBA" id="ARBA00005070"/>
    </source>
</evidence>
<comment type="similarity">
    <text evidence="4 9">Belongs to the sucrose phosphatase family.</text>
</comment>
<dbReference type="UniPathway" id="UPA00371">
    <property type="reaction ID" value="UER00546"/>
</dbReference>
<dbReference type="EC" id="3.1.3.24" evidence="9"/>
<dbReference type="PANTHER" id="PTHR46521:SF4">
    <property type="entry name" value="SUCROSE-PHOSPHATASE 2-RELATED"/>
    <property type="match status" value="1"/>
</dbReference>
<dbReference type="Proteomes" id="UP000077755">
    <property type="component" value="Chromosome 5"/>
</dbReference>
<feature type="domain" description="Sucrose phosphatase-like" evidence="10">
    <location>
        <begin position="9"/>
        <end position="259"/>
    </location>
</feature>
<dbReference type="InterPro" id="IPR013679">
    <property type="entry name" value="SPP_C"/>
</dbReference>
<dbReference type="InterPro" id="IPR023214">
    <property type="entry name" value="HAD_sf"/>
</dbReference>
<dbReference type="OMA" id="FNLWELE"/>
<dbReference type="SFLD" id="SFLDG01140">
    <property type="entry name" value="C2.B:_Phosphomannomutase_and_P"/>
    <property type="match status" value="1"/>
</dbReference>
<dbReference type="Gene3D" id="3.90.1070.10">
    <property type="match status" value="1"/>
</dbReference>
<dbReference type="InterPro" id="IPR036412">
    <property type="entry name" value="HAD-like_sf"/>
</dbReference>
<comment type="pathway">
    <text evidence="3 9">Glycan biosynthesis; sucrose biosynthesis; sucrose from D-fructose 6-phosphate and UDP-alpha-D-glucose: step 2/2.</text>
</comment>
<reference evidence="12" key="1">
    <citation type="journal article" date="2016" name="Nat. Genet.">
        <title>A high-quality carrot genome assembly provides new insights into carotenoid accumulation and asterid genome evolution.</title>
        <authorList>
            <person name="Iorizzo M."/>
            <person name="Ellison S."/>
            <person name="Senalik D."/>
            <person name="Zeng P."/>
            <person name="Satapoomin P."/>
            <person name="Huang J."/>
            <person name="Bowman M."/>
            <person name="Iovene M."/>
            <person name="Sanseverino W."/>
            <person name="Cavagnaro P."/>
            <person name="Yildiz M."/>
            <person name="Macko-Podgorni A."/>
            <person name="Moranska E."/>
            <person name="Grzebelus E."/>
            <person name="Grzebelus D."/>
            <person name="Ashrafi H."/>
            <person name="Zheng Z."/>
            <person name="Cheng S."/>
            <person name="Spooner D."/>
            <person name="Van Deynze A."/>
            <person name="Simon P."/>
        </authorList>
    </citation>
    <scope>NUCLEOTIDE SEQUENCE [LARGE SCALE GENOMIC DNA]</scope>
    <source>
        <tissue evidence="12">Leaf</tissue>
    </source>
</reference>
<dbReference type="GO" id="GO:0005986">
    <property type="term" value="P:sucrose biosynthetic process"/>
    <property type="evidence" value="ECO:0007669"/>
    <property type="project" value="UniProtKB-UniRule"/>
</dbReference>
<keyword evidence="7 9" id="KW-0460">Magnesium</keyword>
<dbReference type="GO" id="GO:0000287">
    <property type="term" value="F:magnesium ion binding"/>
    <property type="evidence" value="ECO:0007669"/>
    <property type="project" value="UniProtKB-UniRule"/>
</dbReference>
<evidence type="ECO:0000256" key="1">
    <source>
        <dbReference type="ARBA" id="ARBA00001946"/>
    </source>
</evidence>
<dbReference type="Gramene" id="KZM93664">
    <property type="protein sequence ID" value="KZM93664"/>
    <property type="gene ID" value="DCAR_016909"/>
</dbReference>
<evidence type="ECO:0000256" key="4">
    <source>
        <dbReference type="ARBA" id="ARBA00007211"/>
    </source>
</evidence>
<dbReference type="NCBIfam" id="TIGR01482">
    <property type="entry name" value="SPP-subfamily"/>
    <property type="match status" value="1"/>
</dbReference>
<dbReference type="InterPro" id="IPR006380">
    <property type="entry name" value="SPP-like_dom"/>
</dbReference>
<dbReference type="Gene3D" id="3.40.50.1000">
    <property type="entry name" value="HAD superfamily/HAD-like"/>
    <property type="match status" value="1"/>
</dbReference>
<dbReference type="SFLD" id="SFLDS00003">
    <property type="entry name" value="Haloacid_Dehalogenase"/>
    <property type="match status" value="1"/>
</dbReference>
<evidence type="ECO:0000256" key="2">
    <source>
        <dbReference type="ARBA" id="ARBA00003645"/>
    </source>
</evidence>
<evidence type="ECO:0000256" key="9">
    <source>
        <dbReference type="RuleBase" id="RU368007"/>
    </source>
</evidence>
<comment type="catalytic activity">
    <reaction evidence="8 9">
        <text>sucrose 6(F)-phosphate + H2O = sucrose + phosphate</text>
        <dbReference type="Rhea" id="RHEA:19289"/>
        <dbReference type="ChEBI" id="CHEBI:15377"/>
        <dbReference type="ChEBI" id="CHEBI:17992"/>
        <dbReference type="ChEBI" id="CHEBI:43474"/>
        <dbReference type="ChEBI" id="CHEBI:57723"/>
        <dbReference type="EC" id="3.1.3.24"/>
    </reaction>
</comment>
<dbReference type="SUPFAM" id="SSF56784">
    <property type="entry name" value="HAD-like"/>
    <property type="match status" value="1"/>
</dbReference>
<evidence type="ECO:0000259" key="10">
    <source>
        <dbReference type="Pfam" id="PF05116"/>
    </source>
</evidence>
<dbReference type="STRING" id="79200.A0A164XWJ1"/>
<evidence type="ECO:0000256" key="6">
    <source>
        <dbReference type="ARBA" id="ARBA00022801"/>
    </source>
</evidence>
<proteinExistence type="inferred from homology"/>
<dbReference type="InterPro" id="IPR032710">
    <property type="entry name" value="NTF2-like_dom_sf"/>
</dbReference>
<evidence type="ECO:0000256" key="7">
    <source>
        <dbReference type="ARBA" id="ARBA00022842"/>
    </source>
</evidence>
<gene>
    <name evidence="12" type="ORF">DCAR_016909</name>
    <name evidence="13" type="ORF">DCAR_0519337</name>
</gene>
<keyword evidence="6 9" id="KW-0378">Hydrolase</keyword>
<evidence type="ECO:0000256" key="5">
    <source>
        <dbReference type="ARBA" id="ARBA00011738"/>
    </source>
</evidence>
<dbReference type="InterPro" id="IPR051518">
    <property type="entry name" value="Sucrose_Phosphatase"/>
</dbReference>
<evidence type="ECO:0000256" key="8">
    <source>
        <dbReference type="ARBA" id="ARBA00048036"/>
    </source>
</evidence>
<evidence type="ECO:0000259" key="11">
    <source>
        <dbReference type="Pfam" id="PF08472"/>
    </source>
</evidence>
<dbReference type="NCBIfam" id="TIGR01484">
    <property type="entry name" value="HAD-SF-IIB"/>
    <property type="match status" value="1"/>
</dbReference>
<dbReference type="Gene3D" id="3.10.450.50">
    <property type="match status" value="1"/>
</dbReference>
<dbReference type="PANTHER" id="PTHR46521">
    <property type="entry name" value="SUCROSE-PHOSPHATASE 2-RELATED"/>
    <property type="match status" value="1"/>
</dbReference>
<dbReference type="EMBL" id="CP093347">
    <property type="protein sequence ID" value="WOG99981.1"/>
    <property type="molecule type" value="Genomic_DNA"/>
</dbReference>
<evidence type="ECO:0000313" key="13">
    <source>
        <dbReference type="EMBL" id="WOG99981.1"/>
    </source>
</evidence>
<dbReference type="OrthoDB" id="531008at2759"/>
<keyword evidence="14" id="KW-1185">Reference proteome</keyword>
<name>A0A164XWJ1_DAUCS</name>
<dbReference type="Pfam" id="PF05116">
    <property type="entry name" value="S6PP"/>
    <property type="match status" value="1"/>
</dbReference>
<comment type="function">
    <text evidence="2 9">Catalyzes the final step of sucrose synthesis.</text>
</comment>
<dbReference type="KEGG" id="dcr:108223892"/>
<accession>A0A164XWJ1</accession>
<sequence>MDRIKGSARLMIVSDLDHTMVDHHDPENLSLLRFNALWEAKYREDCLLVFSTGRSLTLYKELRKEKPMLTPDVTIMSVGTEITYGNSMIPDDGWVEILNQKWDKKIVLEEASKYPELTLQPETEQRPHKVSFYVQKDKAQEVTKALSESFIKHGLDVKIIYSGGIDLDILPQGAGKGQALAYLLKKLRSKGKLPKNTLACGDSGNDAELFSIPEIYGVMVSNAQEELLQWHAANAKDNPNIIHATERCAGGIIEAIGHFSLGPNISPRDVTDLSDTSLEKFDPAYEVVKFYLFFERWRRAEAEKSEIYLSNLKGVCAPSGFYVHPSGFEKPLHDCVDALRQCHGDKQGKQFRVWVDQVFSTQVSSHIWIVRFKKWEISGGEQSGCLTTALLSSKDVSVAEGLTWLQVHQTWLTGATPGDQSLWRF</sequence>
<dbReference type="NCBIfam" id="TIGR01485">
    <property type="entry name" value="SPP_plant-cyano"/>
    <property type="match status" value="1"/>
</dbReference>
<evidence type="ECO:0000313" key="12">
    <source>
        <dbReference type="EMBL" id="KZM93664.1"/>
    </source>
</evidence>
<dbReference type="AlphaFoldDB" id="A0A164XWJ1"/>
<comment type="subunit">
    <text evidence="5 9">Homodimer.</text>
</comment>
<dbReference type="SFLD" id="SFLDG01141">
    <property type="entry name" value="C2.B.1:_Sucrose_Phosphatase_Li"/>
    <property type="match status" value="1"/>
</dbReference>
<feature type="domain" description="Sucrose-phosphatase C-terminal" evidence="11">
    <location>
        <begin position="283"/>
        <end position="412"/>
    </location>
</feature>
<dbReference type="InterPro" id="IPR006379">
    <property type="entry name" value="HAD-SF_hydro_IIB"/>
</dbReference>
<dbReference type="EMBL" id="LNRQ01000005">
    <property type="protein sequence ID" value="KZM93664.1"/>
    <property type="molecule type" value="Genomic_DNA"/>
</dbReference>
<dbReference type="SFLD" id="SFLDF00043">
    <property type="entry name" value="sucrose-phosphatase"/>
    <property type="match status" value="1"/>
</dbReference>
<comment type="cofactor">
    <cofactor evidence="1 9">
        <name>Mg(2+)</name>
        <dbReference type="ChEBI" id="CHEBI:18420"/>
    </cofactor>
</comment>
<reference evidence="13" key="2">
    <citation type="submission" date="2022-03" db="EMBL/GenBank/DDBJ databases">
        <title>Draft title - Genomic analysis of global carrot germplasm unveils the trajectory of domestication and the origin of high carotenoid orange carrot.</title>
        <authorList>
            <person name="Iorizzo M."/>
            <person name="Ellison S."/>
            <person name="Senalik D."/>
            <person name="Macko-Podgorni A."/>
            <person name="Grzebelus D."/>
            <person name="Bostan H."/>
            <person name="Rolling W."/>
            <person name="Curaba J."/>
            <person name="Simon P."/>
        </authorList>
    </citation>
    <scope>NUCLEOTIDE SEQUENCE</scope>
    <source>
        <tissue evidence="13">Leaf</tissue>
    </source>
</reference>
<dbReference type="Pfam" id="PF08472">
    <property type="entry name" value="S6PP_C"/>
    <property type="match status" value="1"/>
</dbReference>
<dbReference type="SUPFAM" id="SSF54427">
    <property type="entry name" value="NTF2-like"/>
    <property type="match status" value="1"/>
</dbReference>
<organism evidence="12">
    <name type="scientific">Daucus carota subsp. sativus</name>
    <name type="common">Carrot</name>
    <dbReference type="NCBI Taxonomy" id="79200"/>
    <lineage>
        <taxon>Eukaryota</taxon>
        <taxon>Viridiplantae</taxon>
        <taxon>Streptophyta</taxon>
        <taxon>Embryophyta</taxon>
        <taxon>Tracheophyta</taxon>
        <taxon>Spermatophyta</taxon>
        <taxon>Magnoliopsida</taxon>
        <taxon>eudicotyledons</taxon>
        <taxon>Gunneridae</taxon>
        <taxon>Pentapetalae</taxon>
        <taxon>asterids</taxon>
        <taxon>campanulids</taxon>
        <taxon>Apiales</taxon>
        <taxon>Apiaceae</taxon>
        <taxon>Apioideae</taxon>
        <taxon>Scandiceae</taxon>
        <taxon>Daucinae</taxon>
        <taxon>Daucus</taxon>
        <taxon>Daucus sect. Daucus</taxon>
    </lineage>
</organism>
<evidence type="ECO:0000313" key="14">
    <source>
        <dbReference type="Proteomes" id="UP000077755"/>
    </source>
</evidence>